<comment type="caution">
    <text evidence="3">The sequence shown here is derived from an EMBL/GenBank/DDBJ whole genome shotgun (WGS) entry which is preliminary data.</text>
</comment>
<feature type="compositionally biased region" description="Polar residues" evidence="1">
    <location>
        <begin position="358"/>
        <end position="383"/>
    </location>
</feature>
<dbReference type="OrthoDB" id="372659at2759"/>
<feature type="compositionally biased region" description="Polar residues" evidence="1">
    <location>
        <begin position="1213"/>
        <end position="1223"/>
    </location>
</feature>
<feature type="compositionally biased region" description="Basic and acidic residues" evidence="1">
    <location>
        <begin position="1153"/>
        <end position="1162"/>
    </location>
</feature>
<reference evidence="4" key="1">
    <citation type="submission" date="2017-04" db="EMBL/GenBank/DDBJ databases">
        <title>Plasmodium gonderi genome.</title>
        <authorList>
            <person name="Arisue N."/>
            <person name="Honma H."/>
            <person name="Kawai S."/>
            <person name="Tougan T."/>
            <person name="Tanabe K."/>
            <person name="Horii T."/>
        </authorList>
    </citation>
    <scope>NUCLEOTIDE SEQUENCE [LARGE SCALE GENOMIC DNA]</scope>
    <source>
        <strain evidence="4">ATCC 30045</strain>
    </source>
</reference>
<dbReference type="GeneID" id="39745791"/>
<organism evidence="3 4">
    <name type="scientific">Plasmodium gonderi</name>
    <dbReference type="NCBI Taxonomy" id="77519"/>
    <lineage>
        <taxon>Eukaryota</taxon>
        <taxon>Sar</taxon>
        <taxon>Alveolata</taxon>
        <taxon>Apicomplexa</taxon>
        <taxon>Aconoidasida</taxon>
        <taxon>Haemosporida</taxon>
        <taxon>Plasmodiidae</taxon>
        <taxon>Plasmodium</taxon>
        <taxon>Plasmodium (Plasmodium)</taxon>
    </lineage>
</organism>
<feature type="compositionally biased region" description="Basic and acidic residues" evidence="1">
    <location>
        <begin position="345"/>
        <end position="357"/>
    </location>
</feature>
<feature type="chain" id="PRO_5012463129" evidence="2">
    <location>
        <begin position="23"/>
        <end position="1240"/>
    </location>
</feature>
<dbReference type="OMA" id="GDHFGDH"/>
<dbReference type="Proteomes" id="UP000195521">
    <property type="component" value="Unassembled WGS sequence"/>
</dbReference>
<keyword evidence="4" id="KW-1185">Reference proteome</keyword>
<protein>
    <submittedName>
        <fullName evidence="3">Secreted ookinete protein</fullName>
    </submittedName>
</protein>
<evidence type="ECO:0000256" key="2">
    <source>
        <dbReference type="SAM" id="SignalP"/>
    </source>
</evidence>
<proteinExistence type="predicted"/>
<dbReference type="EMBL" id="BDQF01000002">
    <property type="protein sequence ID" value="GAW79091.1"/>
    <property type="molecule type" value="Genomic_DNA"/>
</dbReference>
<feature type="compositionally biased region" description="Basic and acidic residues" evidence="1">
    <location>
        <begin position="34"/>
        <end position="62"/>
    </location>
</feature>
<feature type="region of interest" description="Disordered" evidence="1">
    <location>
        <begin position="17"/>
        <end position="75"/>
    </location>
</feature>
<feature type="compositionally biased region" description="Polar residues" evidence="1">
    <location>
        <begin position="426"/>
        <end position="435"/>
    </location>
</feature>
<dbReference type="AlphaFoldDB" id="A0A1Y1J9A6"/>
<evidence type="ECO:0000256" key="1">
    <source>
        <dbReference type="SAM" id="MobiDB-lite"/>
    </source>
</evidence>
<evidence type="ECO:0000313" key="4">
    <source>
        <dbReference type="Proteomes" id="UP000195521"/>
    </source>
</evidence>
<feature type="region of interest" description="Disordered" evidence="1">
    <location>
        <begin position="1153"/>
        <end position="1240"/>
    </location>
</feature>
<feature type="compositionally biased region" description="Acidic residues" evidence="1">
    <location>
        <begin position="259"/>
        <end position="275"/>
    </location>
</feature>
<feature type="region of interest" description="Disordered" evidence="1">
    <location>
        <begin position="1121"/>
        <end position="1140"/>
    </location>
</feature>
<keyword evidence="2" id="KW-0732">Signal</keyword>
<dbReference type="RefSeq" id="XP_028541680.1">
    <property type="nucleotide sequence ID" value="XM_028685879.1"/>
</dbReference>
<feature type="region of interest" description="Disordered" evidence="1">
    <location>
        <begin position="231"/>
        <end position="459"/>
    </location>
</feature>
<accession>A0A1Y1J9A6</accession>
<feature type="region of interest" description="Disordered" evidence="1">
    <location>
        <begin position="953"/>
        <end position="1016"/>
    </location>
</feature>
<gene>
    <name evidence="3" type="ORF">PGO_020610</name>
</gene>
<feature type="compositionally biased region" description="Basic residues" evidence="1">
    <location>
        <begin position="399"/>
        <end position="423"/>
    </location>
</feature>
<name>A0A1Y1J9A6_PLAGO</name>
<sequence length="1240" mass="139208">MKIFRILLISSLIAISSHRSDSDRKSTSRKTQKKKEINENNNGERENYIESERNHTTDEPNGRKNSKGSVSGMEQKTKEEKLNADMLNHMLNNMLDDLLDGTLDSAPRKDDHENPNDEIQSAHKEMFYPNPSIMIGRVLHFIRECIMTYYRNIINHIPRHDEMSLRVKMNIITILKSSKCGQHLATIADKLIAYSGKVEAQWNYIIYSPFGYVMMKKTMLDRWLEENQNHGADNYMKGEKMPKQGAEGEAENVEQGAENGDDENASYDNVDDDNAAYDNASYDNVDDDNAAYDNASYDNVDEENASYDNAAYDGGDENKSSASGGRSKDGIDPSEEENSESFLSFEKDFMKMEELSQDKNYPNETNAGKTNKTQGETDSSSHNWNDRMNSKSDGSASTQRKKKKGIKKNANHKEKKMKKKRRKSDSWQADATTYASIDVMEENDPREKNTKDEHETEDEYDDLLINKPESIKYFFELLSEICIIVKLGVMYRYTHFLIPLKNLIVSKTLHQIEVILMTVLSIHRIGSHKYRDVYGLGVIMVLLYVLRYFIKKYIFKNEKRKSEQENKNKQSDDIYVENLLKRILYFVENKKTMSNYENVIQDVLENTETLLANSAVINKENKQIYNDIISNINNLGIFTYLSTQALKSINQKSNVILSELSGDGVNAARMRSIDMEMNLDLDLDLDVLGANGQATNLGSGIGPAMGTSLRPTLAPPGGVGIEGRGRNLDDNFNMNKLQNNYINERGFEENSGSGKLRYSLLQQQQQQQQHNDAYEEGDHLFSLKKTSTSYGLVSDNLCVNNGGNNFIYNGISNENGKSDIYLYSLEQPTYQNTQDDNCRNNPNFNVNMINLQNLSDIDQVSNGLNTPNMTKKTNRLNTPNIASTVVNAANFSNLGPPPEYVKFGDEFPKGDMDSGNGFSHMSKMFNPMNGEDSTIGASRGVPTGAQSCVPSDIPSEIPNGAPSEIPNGAPSEIPNGAPSEIPNGAPSEIPNGAPSEIPNGAPSEIPNDAPSEITSEDGIKGMHARSRANQSPKQSDHPIHAMMYVPNEQHIHEMKSDMKNIQNKSSLLSTSPMGNFIPDLNNNLMHLNNNVQNKKYVNELIPKKKSSAGLNTVIPEKSNVTEHNNFPVHGNINRMKLPSDDSIKNVDNSFENKKNEHTETNDKITNNLVNPNIPLFDDSKAGGAISPPPRNDSLPNYAPQPFSQMPPAHKVMESSSNRNQKYLTQRKERQKIVATKSPFN</sequence>
<feature type="compositionally biased region" description="Basic and acidic residues" evidence="1">
    <location>
        <begin position="443"/>
        <end position="454"/>
    </location>
</feature>
<evidence type="ECO:0000313" key="3">
    <source>
        <dbReference type="EMBL" id="GAW79091.1"/>
    </source>
</evidence>
<feature type="signal peptide" evidence="2">
    <location>
        <begin position="1"/>
        <end position="22"/>
    </location>
</feature>